<dbReference type="GO" id="GO:0006629">
    <property type="term" value="P:lipid metabolic process"/>
    <property type="evidence" value="ECO:0007669"/>
    <property type="project" value="InterPro"/>
</dbReference>
<dbReference type="InterPro" id="IPR017946">
    <property type="entry name" value="PLC-like_Pdiesterase_TIM-brl"/>
</dbReference>
<dbReference type="Gene3D" id="3.20.20.190">
    <property type="entry name" value="Phosphatidylinositol (PI) phosphodiesterase"/>
    <property type="match status" value="1"/>
</dbReference>
<name>A0AAV5A161_9AGAM</name>
<dbReference type="Proteomes" id="UP001050691">
    <property type="component" value="Unassembled WGS sequence"/>
</dbReference>
<dbReference type="EMBL" id="BPWL01000002">
    <property type="protein sequence ID" value="GJJ07327.1"/>
    <property type="molecule type" value="Genomic_DNA"/>
</dbReference>
<dbReference type="PANTHER" id="PTHR43805">
    <property type="entry name" value="GLYCEROPHOSPHORYL DIESTER PHOSPHODIESTERASE"/>
    <property type="match status" value="1"/>
</dbReference>
<sequence length="251" mass="28201">MTTRALPECWGHRGASAYLPENTLASFEAAIKDGTEGLETDIHITKDGVLVMFHDPDLSRTTNMKGAINTLNWHGPNGINNARTLKEPKQSVPTLLETLSLLMKDENRHVQLNIDCKVNNEPDRLFSTMHSSLATFPNWETALAPRILLGLWHPCFIEPAIKHVGYLRRAHIGRSPLVAREYFWPHVEAFSLEFGALCSYEGQKFISECTAAGKKVLVWTVNREEEMMEAVVSRLSGGTFTRFLRIPQQSG</sequence>
<accession>A0AAV5A161</accession>
<dbReference type="GO" id="GO:0008081">
    <property type="term" value="F:phosphoric diester hydrolase activity"/>
    <property type="evidence" value="ECO:0007669"/>
    <property type="project" value="InterPro"/>
</dbReference>
<protein>
    <recommendedName>
        <fullName evidence="1">GP-PDE domain-containing protein</fullName>
    </recommendedName>
</protein>
<organism evidence="2 3">
    <name type="scientific">Clathrus columnatus</name>
    <dbReference type="NCBI Taxonomy" id="1419009"/>
    <lineage>
        <taxon>Eukaryota</taxon>
        <taxon>Fungi</taxon>
        <taxon>Dikarya</taxon>
        <taxon>Basidiomycota</taxon>
        <taxon>Agaricomycotina</taxon>
        <taxon>Agaricomycetes</taxon>
        <taxon>Phallomycetidae</taxon>
        <taxon>Phallales</taxon>
        <taxon>Clathraceae</taxon>
        <taxon>Clathrus</taxon>
    </lineage>
</organism>
<dbReference type="SUPFAM" id="SSF51695">
    <property type="entry name" value="PLC-like phosphodiesterases"/>
    <property type="match status" value="1"/>
</dbReference>
<gene>
    <name evidence="2" type="ORF">Clacol_001528</name>
</gene>
<evidence type="ECO:0000313" key="2">
    <source>
        <dbReference type="EMBL" id="GJJ07327.1"/>
    </source>
</evidence>
<proteinExistence type="predicted"/>
<evidence type="ECO:0000313" key="3">
    <source>
        <dbReference type="Proteomes" id="UP001050691"/>
    </source>
</evidence>
<dbReference type="Pfam" id="PF03009">
    <property type="entry name" value="GDPD"/>
    <property type="match status" value="1"/>
</dbReference>
<keyword evidence="3" id="KW-1185">Reference proteome</keyword>
<dbReference type="InterPro" id="IPR030395">
    <property type="entry name" value="GP_PDE_dom"/>
</dbReference>
<reference evidence="2" key="1">
    <citation type="submission" date="2021-10" db="EMBL/GenBank/DDBJ databases">
        <title>De novo Genome Assembly of Clathrus columnatus (Basidiomycota, Fungi) Using Illumina and Nanopore Sequence Data.</title>
        <authorList>
            <person name="Ogiso-Tanaka E."/>
            <person name="Itagaki H."/>
            <person name="Hosoya T."/>
            <person name="Hosaka K."/>
        </authorList>
    </citation>
    <scope>NUCLEOTIDE SEQUENCE</scope>
    <source>
        <strain evidence="2">MO-923</strain>
    </source>
</reference>
<comment type="caution">
    <text evidence="2">The sequence shown here is derived from an EMBL/GenBank/DDBJ whole genome shotgun (WGS) entry which is preliminary data.</text>
</comment>
<evidence type="ECO:0000259" key="1">
    <source>
        <dbReference type="PROSITE" id="PS51704"/>
    </source>
</evidence>
<dbReference type="PANTHER" id="PTHR43805:SF1">
    <property type="entry name" value="GP-PDE DOMAIN-CONTAINING PROTEIN"/>
    <property type="match status" value="1"/>
</dbReference>
<feature type="domain" description="GP-PDE" evidence="1">
    <location>
        <begin position="7"/>
        <end position="250"/>
    </location>
</feature>
<dbReference type="AlphaFoldDB" id="A0AAV5A161"/>
<dbReference type="PROSITE" id="PS51704">
    <property type="entry name" value="GP_PDE"/>
    <property type="match status" value="1"/>
</dbReference>